<sequence length="494" mass="52171">MNFWKEQYGGITAATVVLLPAMLLGAAVVFDVLQINSHRSYLQGQADMAALEAVRHSYEDDAALQQARRSIANNQKFEASDPLAEQVLLGRWENRVFTPKEPGDLRRPNAAHVVVRSVAHTNAVATLWEGIQAPIARSATAVQRERVSFSLSNCLTSLNLFRGALQPLLGANLDLLCSDGALDLQVDALLETLATDLDAPMTYGDVLDADVSLAQLWSVALGLDVPAPPETIRLGEVLEIDEANRGLEVGARIPGASVDGSDLVFASLELLSQHMVDLDLRADLGGIANVPLSLTVLEPRRIVTDVEPGSPEAYAETAQIRLGINGLDLLGLVKLNLGLQVAQATAQLSGASSMCSGGDNASALFSPASAALAVLEVELELLGLSVREEIHLVEAADLAVRFTADEVRDRTVKQISARLEGTLQNITNEATDLLDQLPLGGLGGLVGGLLGGVTSLLSPLEALLGAIVHDIVGLFIAPADLQVLGASCEVRLVQ</sequence>
<feature type="domain" description="Putative Flp pilus-assembly TadG-like N-terminal" evidence="2">
    <location>
        <begin position="9"/>
        <end position="55"/>
    </location>
</feature>
<proteinExistence type="predicted"/>
<dbReference type="RefSeq" id="WP_188788291.1">
    <property type="nucleotide sequence ID" value="NZ_BMJV01000001.1"/>
</dbReference>
<accession>A0A8J3EFN4</accession>
<evidence type="ECO:0000256" key="1">
    <source>
        <dbReference type="SAM" id="Phobius"/>
    </source>
</evidence>
<keyword evidence="1" id="KW-0812">Transmembrane</keyword>
<evidence type="ECO:0000313" key="3">
    <source>
        <dbReference type="EMBL" id="GGG61100.1"/>
    </source>
</evidence>
<name>A0A8J3EFN4_9RHOB</name>
<dbReference type="Pfam" id="PF13400">
    <property type="entry name" value="Tad"/>
    <property type="match status" value="1"/>
</dbReference>
<evidence type="ECO:0000313" key="4">
    <source>
        <dbReference type="Proteomes" id="UP000617145"/>
    </source>
</evidence>
<dbReference type="EMBL" id="BMJV01000001">
    <property type="protein sequence ID" value="GGG61100.1"/>
    <property type="molecule type" value="Genomic_DNA"/>
</dbReference>
<keyword evidence="1" id="KW-0472">Membrane</keyword>
<organism evidence="3 4">
    <name type="scientific">Salipiger pallidus</name>
    <dbReference type="NCBI Taxonomy" id="1775170"/>
    <lineage>
        <taxon>Bacteria</taxon>
        <taxon>Pseudomonadati</taxon>
        <taxon>Pseudomonadota</taxon>
        <taxon>Alphaproteobacteria</taxon>
        <taxon>Rhodobacterales</taxon>
        <taxon>Roseobacteraceae</taxon>
        <taxon>Salipiger</taxon>
    </lineage>
</organism>
<reference evidence="3" key="1">
    <citation type="journal article" date="2014" name="Int. J. Syst. Evol. Microbiol.">
        <title>Complete genome sequence of Corynebacterium casei LMG S-19264T (=DSM 44701T), isolated from a smear-ripened cheese.</title>
        <authorList>
            <consortium name="US DOE Joint Genome Institute (JGI-PGF)"/>
            <person name="Walter F."/>
            <person name="Albersmeier A."/>
            <person name="Kalinowski J."/>
            <person name="Ruckert C."/>
        </authorList>
    </citation>
    <scope>NUCLEOTIDE SEQUENCE</scope>
    <source>
        <strain evidence="3">CGMCC 1.15762</strain>
    </source>
</reference>
<dbReference type="InterPro" id="IPR028087">
    <property type="entry name" value="Tad_N"/>
</dbReference>
<gene>
    <name evidence="3" type="ORF">GCM10011415_03930</name>
</gene>
<dbReference type="Proteomes" id="UP000617145">
    <property type="component" value="Unassembled WGS sequence"/>
</dbReference>
<dbReference type="AlphaFoldDB" id="A0A8J3EFN4"/>
<feature type="transmembrane region" description="Helical" evidence="1">
    <location>
        <begin position="12"/>
        <end position="33"/>
    </location>
</feature>
<keyword evidence="4" id="KW-1185">Reference proteome</keyword>
<evidence type="ECO:0000259" key="2">
    <source>
        <dbReference type="Pfam" id="PF13400"/>
    </source>
</evidence>
<reference evidence="3" key="2">
    <citation type="submission" date="2020-09" db="EMBL/GenBank/DDBJ databases">
        <authorList>
            <person name="Sun Q."/>
            <person name="Zhou Y."/>
        </authorList>
    </citation>
    <scope>NUCLEOTIDE SEQUENCE</scope>
    <source>
        <strain evidence="3">CGMCC 1.15762</strain>
    </source>
</reference>
<keyword evidence="1" id="KW-1133">Transmembrane helix</keyword>
<protein>
    <recommendedName>
        <fullName evidence="2">Putative Flp pilus-assembly TadG-like N-terminal domain-containing protein</fullName>
    </recommendedName>
</protein>
<comment type="caution">
    <text evidence="3">The sequence shown here is derived from an EMBL/GenBank/DDBJ whole genome shotgun (WGS) entry which is preliminary data.</text>
</comment>